<comment type="caution">
    <text evidence="8">The sequence shown here is derived from an EMBL/GenBank/DDBJ whole genome shotgun (WGS) entry which is preliminary data.</text>
</comment>
<keyword evidence="9" id="KW-1185">Reference proteome</keyword>
<comment type="subcellular location">
    <subcellularLocation>
        <location evidence="1">Cell membrane</location>
        <topology evidence="1">Multi-pass membrane protein</topology>
    </subcellularLocation>
</comment>
<evidence type="ECO:0000259" key="7">
    <source>
        <dbReference type="Pfam" id="PF00482"/>
    </source>
</evidence>
<evidence type="ECO:0000256" key="6">
    <source>
        <dbReference type="SAM" id="Phobius"/>
    </source>
</evidence>
<evidence type="ECO:0000256" key="3">
    <source>
        <dbReference type="ARBA" id="ARBA00022692"/>
    </source>
</evidence>
<reference evidence="8 9" key="1">
    <citation type="submission" date="2023-03" db="EMBL/GenBank/DDBJ databases">
        <title>YIM 133296 draft genome.</title>
        <authorList>
            <person name="Xiong L."/>
        </authorList>
    </citation>
    <scope>NUCLEOTIDE SEQUENCE [LARGE SCALE GENOMIC DNA]</scope>
    <source>
        <strain evidence="8 9">YIM 133296</strain>
    </source>
</reference>
<evidence type="ECO:0000313" key="8">
    <source>
        <dbReference type="EMBL" id="MDF8264788.1"/>
    </source>
</evidence>
<organism evidence="8 9">
    <name type="scientific">Luteipulveratus flavus</name>
    <dbReference type="NCBI Taxonomy" id="3031728"/>
    <lineage>
        <taxon>Bacteria</taxon>
        <taxon>Bacillati</taxon>
        <taxon>Actinomycetota</taxon>
        <taxon>Actinomycetes</taxon>
        <taxon>Micrococcales</taxon>
        <taxon>Dermacoccaceae</taxon>
        <taxon>Luteipulveratus</taxon>
    </lineage>
</organism>
<evidence type="ECO:0000256" key="4">
    <source>
        <dbReference type="ARBA" id="ARBA00022989"/>
    </source>
</evidence>
<dbReference type="EMBL" id="JAROAV010000028">
    <property type="protein sequence ID" value="MDF8264788.1"/>
    <property type="molecule type" value="Genomic_DNA"/>
</dbReference>
<dbReference type="Proteomes" id="UP001528912">
    <property type="component" value="Unassembled WGS sequence"/>
</dbReference>
<dbReference type="PANTHER" id="PTHR35007">
    <property type="entry name" value="INTEGRAL MEMBRANE PROTEIN-RELATED"/>
    <property type="match status" value="1"/>
</dbReference>
<keyword evidence="4 6" id="KW-1133">Transmembrane helix</keyword>
<evidence type="ECO:0000256" key="1">
    <source>
        <dbReference type="ARBA" id="ARBA00004651"/>
    </source>
</evidence>
<feature type="transmembrane region" description="Helical" evidence="6">
    <location>
        <begin position="198"/>
        <end position="217"/>
    </location>
</feature>
<gene>
    <name evidence="8" type="ORF">P4R38_11080</name>
</gene>
<name>A0ABT6C7F2_9MICO</name>
<keyword evidence="2" id="KW-1003">Cell membrane</keyword>
<protein>
    <submittedName>
        <fullName evidence="8">Type II secretion system F family protein</fullName>
    </submittedName>
</protein>
<dbReference type="Pfam" id="PF00482">
    <property type="entry name" value="T2SSF"/>
    <property type="match status" value="1"/>
</dbReference>
<sequence length="235" mass="24498">MLTLAVVTLVAAFALWPARTPGRGLVLPDRAGAVDPPARPRSGRAARNARARTQAVLQILESVTPAVRAGVPPAQAVALAVRTSTVDDTALRGDLEEMAVAADAGAELGPLWTDMAGRRQVDGLAEVGRAWTLSDRLGTPLTDALSSATESVRARLEHERRVQVLTAGPRATMQLLTLLPVGGLLLAPLIGVSPAQAYSGPLILLAGLPGVALLLVGRWTVRRMVRSATAERGLA</sequence>
<feature type="domain" description="Type II secretion system protein GspF" evidence="7">
    <location>
        <begin position="62"/>
        <end position="184"/>
    </location>
</feature>
<accession>A0ABT6C7F2</accession>
<dbReference type="PANTHER" id="PTHR35007:SF4">
    <property type="entry name" value="CONSERVED TRANSMEMBRANE PROTEIN-RELATED"/>
    <property type="match status" value="1"/>
</dbReference>
<evidence type="ECO:0000256" key="5">
    <source>
        <dbReference type="ARBA" id="ARBA00023136"/>
    </source>
</evidence>
<keyword evidence="5 6" id="KW-0472">Membrane</keyword>
<keyword evidence="3 6" id="KW-0812">Transmembrane</keyword>
<evidence type="ECO:0000256" key="2">
    <source>
        <dbReference type="ARBA" id="ARBA00022475"/>
    </source>
</evidence>
<dbReference type="RefSeq" id="WP_277192176.1">
    <property type="nucleotide sequence ID" value="NZ_JAROAV010000028.1"/>
</dbReference>
<proteinExistence type="predicted"/>
<evidence type="ECO:0000313" key="9">
    <source>
        <dbReference type="Proteomes" id="UP001528912"/>
    </source>
</evidence>
<dbReference type="InterPro" id="IPR018076">
    <property type="entry name" value="T2SS_GspF_dom"/>
</dbReference>